<name>A0A1X7BR78_9RHOB</name>
<protein>
    <recommendedName>
        <fullName evidence="4">Lipoprotein</fullName>
    </recommendedName>
</protein>
<reference evidence="2 3" key="1">
    <citation type="submission" date="2017-03" db="EMBL/GenBank/DDBJ databases">
        <authorList>
            <person name="Afonso C.L."/>
            <person name="Miller P.J."/>
            <person name="Scott M.A."/>
            <person name="Spackman E."/>
            <person name="Goraichik I."/>
            <person name="Dimitrov K.M."/>
            <person name="Suarez D.L."/>
            <person name="Swayne D.E."/>
        </authorList>
    </citation>
    <scope>NUCLEOTIDE SEQUENCE [LARGE SCALE GENOMIC DNA]</scope>
    <source>
        <strain evidence="2 3">CECT 7745</strain>
    </source>
</reference>
<feature type="chain" id="PRO_5012168594" description="Lipoprotein" evidence="1">
    <location>
        <begin position="19"/>
        <end position="53"/>
    </location>
</feature>
<keyword evidence="3" id="KW-1185">Reference proteome</keyword>
<dbReference type="PROSITE" id="PS51257">
    <property type="entry name" value="PROKAR_LIPOPROTEIN"/>
    <property type="match status" value="1"/>
</dbReference>
<evidence type="ECO:0008006" key="4">
    <source>
        <dbReference type="Google" id="ProtNLM"/>
    </source>
</evidence>
<dbReference type="RefSeq" id="WP_176237675.1">
    <property type="nucleotide sequence ID" value="NZ_FWXB01000006.1"/>
</dbReference>
<feature type="signal peptide" evidence="1">
    <location>
        <begin position="1"/>
        <end position="18"/>
    </location>
</feature>
<proteinExistence type="predicted"/>
<gene>
    <name evidence="2" type="ORF">ROA7745_02009</name>
</gene>
<keyword evidence="1" id="KW-0732">Signal</keyword>
<dbReference type="AlphaFoldDB" id="A0A1X7BR78"/>
<organism evidence="2 3">
    <name type="scientific">Roseovarius aestuarii</name>
    <dbReference type="NCBI Taxonomy" id="475083"/>
    <lineage>
        <taxon>Bacteria</taxon>
        <taxon>Pseudomonadati</taxon>
        <taxon>Pseudomonadota</taxon>
        <taxon>Alphaproteobacteria</taxon>
        <taxon>Rhodobacterales</taxon>
        <taxon>Roseobacteraceae</taxon>
        <taxon>Roseovarius</taxon>
    </lineage>
</organism>
<accession>A0A1X7BR78</accession>
<evidence type="ECO:0000256" key="1">
    <source>
        <dbReference type="SAM" id="SignalP"/>
    </source>
</evidence>
<dbReference type="Proteomes" id="UP000193224">
    <property type="component" value="Unassembled WGS sequence"/>
</dbReference>
<evidence type="ECO:0000313" key="2">
    <source>
        <dbReference type="EMBL" id="SMC12186.1"/>
    </source>
</evidence>
<sequence length="53" mass="5576">MSSVSKFVIILVAAFALAACENPQRYPVSGEECGAEDPVLDVDASMADCMPNI</sequence>
<dbReference type="EMBL" id="FWXB01000006">
    <property type="protein sequence ID" value="SMC12186.1"/>
    <property type="molecule type" value="Genomic_DNA"/>
</dbReference>
<evidence type="ECO:0000313" key="3">
    <source>
        <dbReference type="Proteomes" id="UP000193224"/>
    </source>
</evidence>